<evidence type="ECO:0000313" key="1">
    <source>
        <dbReference type="EMBL" id="KZP30809.1"/>
    </source>
</evidence>
<reference evidence="1 2" key="1">
    <citation type="journal article" date="2016" name="Mol. Biol. Evol.">
        <title>Comparative Genomics of Early-Diverging Mushroom-Forming Fungi Provides Insights into the Origins of Lignocellulose Decay Capabilities.</title>
        <authorList>
            <person name="Nagy L.G."/>
            <person name="Riley R."/>
            <person name="Tritt A."/>
            <person name="Adam C."/>
            <person name="Daum C."/>
            <person name="Floudas D."/>
            <person name="Sun H."/>
            <person name="Yadav J.S."/>
            <person name="Pangilinan J."/>
            <person name="Larsson K.H."/>
            <person name="Matsuura K."/>
            <person name="Barry K."/>
            <person name="Labutti K."/>
            <person name="Kuo R."/>
            <person name="Ohm R.A."/>
            <person name="Bhattacharya S.S."/>
            <person name="Shirouzu T."/>
            <person name="Yoshinaga Y."/>
            <person name="Martin F.M."/>
            <person name="Grigoriev I.V."/>
            <person name="Hibbett D.S."/>
        </authorList>
    </citation>
    <scope>NUCLEOTIDE SEQUENCE [LARGE SCALE GENOMIC DNA]</scope>
    <source>
        <strain evidence="1 2">CBS 109695</strain>
    </source>
</reference>
<evidence type="ECO:0000313" key="2">
    <source>
        <dbReference type="Proteomes" id="UP000076532"/>
    </source>
</evidence>
<sequence length="337" mass="36485">MAARHLPPLGSPSIDADNTMSVVVDFIPHKGHQTMGEAQVGGLTSSPSHSCTRIKWDVPHDINRDEEAQYELEPFTPLLRRLCRIDFSIGVVEVSMLANSMSCINEICVNSCAMLLQRMFEMNHPTDAATTDTDGSNSTRFGFSPLHSTTRSVKLNGQLPSTNSGSISCGLLSPPKACQGFNRLGNNRYGRLELAPYSTTRSAKLNGSILVNISLSETLSPLFRSDGRAGKESLTPPQLFNHDSFLSQVDPSSVPVMLQHVGGSFGTVQAESVRTPHLGEVVPALPTLVGLRRQYQQANMPHVDRLPTSTQLNLLPSTPYACMVSPYALGKNSPTLA</sequence>
<gene>
    <name evidence="1" type="ORF">FIBSPDRAFT_926258</name>
</gene>
<name>A0A166TNF8_9AGAM</name>
<dbReference type="EMBL" id="KV417492">
    <property type="protein sequence ID" value="KZP30809.1"/>
    <property type="molecule type" value="Genomic_DNA"/>
</dbReference>
<dbReference type="Proteomes" id="UP000076532">
    <property type="component" value="Unassembled WGS sequence"/>
</dbReference>
<proteinExistence type="predicted"/>
<organism evidence="1 2">
    <name type="scientific">Athelia psychrophila</name>
    <dbReference type="NCBI Taxonomy" id="1759441"/>
    <lineage>
        <taxon>Eukaryota</taxon>
        <taxon>Fungi</taxon>
        <taxon>Dikarya</taxon>
        <taxon>Basidiomycota</taxon>
        <taxon>Agaricomycotina</taxon>
        <taxon>Agaricomycetes</taxon>
        <taxon>Agaricomycetidae</taxon>
        <taxon>Atheliales</taxon>
        <taxon>Atheliaceae</taxon>
        <taxon>Athelia</taxon>
    </lineage>
</organism>
<protein>
    <submittedName>
        <fullName evidence="1">Uncharacterized protein</fullName>
    </submittedName>
</protein>
<dbReference type="AlphaFoldDB" id="A0A166TNF8"/>
<accession>A0A166TNF8</accession>
<keyword evidence="2" id="KW-1185">Reference proteome</keyword>